<dbReference type="GO" id="GO:0008233">
    <property type="term" value="F:peptidase activity"/>
    <property type="evidence" value="ECO:0007669"/>
    <property type="project" value="InterPro"/>
</dbReference>
<comment type="caution">
    <text evidence="7">The sequence shown here is derived from an EMBL/GenBank/DDBJ whole genome shotgun (WGS) entry which is preliminary data.</text>
</comment>
<dbReference type="Gene3D" id="1.20.1560.10">
    <property type="entry name" value="ABC transporter type 1, transmembrane domain"/>
    <property type="match status" value="1"/>
</dbReference>
<feature type="transmembrane region" description="Helical" evidence="5">
    <location>
        <begin position="229"/>
        <end position="251"/>
    </location>
</feature>
<dbReference type="InterPro" id="IPR011527">
    <property type="entry name" value="ABC1_TM_dom"/>
</dbReference>
<dbReference type="GO" id="GO:0006508">
    <property type="term" value="P:proteolysis"/>
    <property type="evidence" value="ECO:0007669"/>
    <property type="project" value="InterPro"/>
</dbReference>
<evidence type="ECO:0000256" key="3">
    <source>
        <dbReference type="ARBA" id="ARBA00022989"/>
    </source>
</evidence>
<dbReference type="Proteomes" id="UP000005551">
    <property type="component" value="Unassembled WGS sequence"/>
</dbReference>
<name>I5C3T2_9BACT</name>
<protein>
    <submittedName>
        <fullName evidence="7">Bacteriocin ABC transporter</fullName>
    </submittedName>
</protein>
<dbReference type="EMBL" id="AJYA01000020">
    <property type="protein sequence ID" value="EIM76484.1"/>
    <property type="molecule type" value="Genomic_DNA"/>
</dbReference>
<organism evidence="7 8">
    <name type="scientific">Nitritalea halalkaliphila LW7</name>
    <dbReference type="NCBI Taxonomy" id="1189621"/>
    <lineage>
        <taxon>Bacteria</taxon>
        <taxon>Pseudomonadati</taxon>
        <taxon>Bacteroidota</taxon>
        <taxon>Cytophagia</taxon>
        <taxon>Cytophagales</taxon>
        <taxon>Cyclobacteriaceae</taxon>
        <taxon>Nitritalea</taxon>
    </lineage>
</organism>
<feature type="transmembrane region" description="Helical" evidence="5">
    <location>
        <begin position="187"/>
        <end position="209"/>
    </location>
</feature>
<evidence type="ECO:0000256" key="4">
    <source>
        <dbReference type="ARBA" id="ARBA00023136"/>
    </source>
</evidence>
<dbReference type="SUPFAM" id="SSF90123">
    <property type="entry name" value="ABC transporter transmembrane region"/>
    <property type="match status" value="1"/>
</dbReference>
<dbReference type="Pfam" id="PF03412">
    <property type="entry name" value="Peptidase_C39"/>
    <property type="match status" value="1"/>
</dbReference>
<proteinExistence type="predicted"/>
<dbReference type="GO" id="GO:0005524">
    <property type="term" value="F:ATP binding"/>
    <property type="evidence" value="ECO:0007669"/>
    <property type="project" value="InterPro"/>
</dbReference>
<keyword evidence="8" id="KW-1185">Reference proteome</keyword>
<evidence type="ECO:0000256" key="5">
    <source>
        <dbReference type="SAM" id="Phobius"/>
    </source>
</evidence>
<reference evidence="7 8" key="1">
    <citation type="submission" date="2012-05" db="EMBL/GenBank/DDBJ databases">
        <title>Genome sequence of Nitritalea halalkaliphila LW7.</title>
        <authorList>
            <person name="Jangir P.K."/>
            <person name="Singh A."/>
            <person name="Shivaji S."/>
            <person name="Sharma R."/>
        </authorList>
    </citation>
    <scope>NUCLEOTIDE SEQUENCE [LARGE SCALE GENOMIC DNA]</scope>
    <source>
        <strain evidence="7 8">LW7</strain>
    </source>
</reference>
<dbReference type="STRING" id="1189621.A3SI_09832"/>
<sequence>MGMLQATEKMGFSAKGVRGNVAALQEINYPAIAHVQLKTGLLHFVVLYRVAKGKVHYMDPADGCMHVEELQSFSEKWTGVLILLMPHADFQAGDLTVSIWQRFRYLLRPHRPVLFQALIGAILYTVLGLASSLYVQKLVDTVFVGGNVGLLNILSVAMLLILLFQMGIGFLKNLFVFKVGQKIDARLILAITNMFCACRKAFLILCVWVKSYPESMMPLRFDFLLMTRLSAWLLTFVSSFFSFALMLIFLLEASTYHASNYSHLQRALLYNERLKQEDGA</sequence>
<accession>I5C3T2</accession>
<evidence type="ECO:0000256" key="1">
    <source>
        <dbReference type="ARBA" id="ARBA00004651"/>
    </source>
</evidence>
<dbReference type="AlphaFoldDB" id="I5C3T2"/>
<evidence type="ECO:0000256" key="2">
    <source>
        <dbReference type="ARBA" id="ARBA00022692"/>
    </source>
</evidence>
<feature type="domain" description="ABC transmembrane type-1" evidence="6">
    <location>
        <begin position="117"/>
        <end position="191"/>
    </location>
</feature>
<dbReference type="InterPro" id="IPR036640">
    <property type="entry name" value="ABC1_TM_sf"/>
</dbReference>
<feature type="transmembrane region" description="Helical" evidence="5">
    <location>
        <begin position="153"/>
        <end position="175"/>
    </location>
</feature>
<keyword evidence="4 5" id="KW-0472">Membrane</keyword>
<dbReference type="PROSITE" id="PS50929">
    <property type="entry name" value="ABC_TM1F"/>
    <property type="match status" value="1"/>
</dbReference>
<dbReference type="Gene3D" id="3.90.70.10">
    <property type="entry name" value="Cysteine proteinases"/>
    <property type="match status" value="1"/>
</dbReference>
<dbReference type="InterPro" id="IPR005074">
    <property type="entry name" value="Peptidase_C39"/>
</dbReference>
<evidence type="ECO:0000259" key="6">
    <source>
        <dbReference type="PROSITE" id="PS50929"/>
    </source>
</evidence>
<dbReference type="GO" id="GO:0005886">
    <property type="term" value="C:plasma membrane"/>
    <property type="evidence" value="ECO:0007669"/>
    <property type="project" value="UniProtKB-SubCell"/>
</dbReference>
<dbReference type="GO" id="GO:0140359">
    <property type="term" value="F:ABC-type transporter activity"/>
    <property type="evidence" value="ECO:0007669"/>
    <property type="project" value="InterPro"/>
</dbReference>
<evidence type="ECO:0000313" key="7">
    <source>
        <dbReference type="EMBL" id="EIM76484.1"/>
    </source>
</evidence>
<gene>
    <name evidence="7" type="ORF">A3SI_09832</name>
</gene>
<keyword evidence="3 5" id="KW-1133">Transmembrane helix</keyword>
<evidence type="ECO:0000313" key="8">
    <source>
        <dbReference type="Proteomes" id="UP000005551"/>
    </source>
</evidence>
<feature type="transmembrane region" description="Helical" evidence="5">
    <location>
        <begin position="113"/>
        <end position="133"/>
    </location>
</feature>
<keyword evidence="2 5" id="KW-0812">Transmembrane</keyword>
<comment type="subcellular location">
    <subcellularLocation>
        <location evidence="1">Cell membrane</location>
        <topology evidence="1">Multi-pass membrane protein</topology>
    </subcellularLocation>
</comment>